<dbReference type="AlphaFoldDB" id="A0A5M8IB86"/>
<protein>
    <submittedName>
        <fullName evidence="2">NAD-dependent epimerase/dehydratase family protein</fullName>
    </submittedName>
</protein>
<dbReference type="RefSeq" id="WP_151419247.1">
    <property type="nucleotide sequence ID" value="NZ_VMRG01000001.1"/>
</dbReference>
<dbReference type="InterPro" id="IPR050177">
    <property type="entry name" value="Lipid_A_modif_metabolic_enz"/>
</dbReference>
<feature type="domain" description="NAD-dependent epimerase/dehydratase" evidence="1">
    <location>
        <begin position="3"/>
        <end position="226"/>
    </location>
</feature>
<dbReference type="Gene3D" id="3.40.50.720">
    <property type="entry name" value="NAD(P)-binding Rossmann-like Domain"/>
    <property type="match status" value="1"/>
</dbReference>
<evidence type="ECO:0000313" key="3">
    <source>
        <dbReference type="Proteomes" id="UP000327458"/>
    </source>
</evidence>
<gene>
    <name evidence="2" type="ORF">FP507_03500</name>
</gene>
<proteinExistence type="predicted"/>
<name>A0A5M8IB86_CHLPH</name>
<dbReference type="PANTHER" id="PTHR43245">
    <property type="entry name" value="BIFUNCTIONAL POLYMYXIN RESISTANCE PROTEIN ARNA"/>
    <property type="match status" value="1"/>
</dbReference>
<reference evidence="2 3" key="1">
    <citation type="submission" date="2019-07" db="EMBL/GenBank/DDBJ databases">
        <title>Draft genome Sequence of Chlorobium phaeovibrioides sp. strain PhvTcv-s14, from the Phylum Chlorobi.</title>
        <authorList>
            <person name="Babenko V."/>
            <person name="Boldyreva D."/>
            <person name="Kanygina A."/>
            <person name="Selezneva O."/>
            <person name="Akopiyan T."/>
            <person name="Lunina O."/>
        </authorList>
    </citation>
    <scope>NUCLEOTIDE SEQUENCE [LARGE SCALE GENOMIC DNA]</scope>
    <source>
        <strain evidence="2 3">GrTcv12</strain>
    </source>
</reference>
<sequence>MKVLVTGATGFIGRRLVDAIAKEGRSVRVFCRSPIGVGMYESVVGDVFDQEALRAACSGVDCVFHCAGYAHAFAAVGDDEAWLQWDVNVVGTKNLINAAAAQGVRHFVFLSSVKAMGEPGDDCVDEHFAAPPVSDYGKAKLAAEKAVLDAAARHGMHVVNLRLCMVYGAGGRGNLERMGRLVKRGLFPPLPETGNRRSMVHVDDVVDAMMLVAEDERAAGKTYIIAGPDAPSGHELYQAMRSILGMKPAWWVVPQSVLRVGGRMGDMGKRVLQRRLPVDSEVIGRLLDSAWYSALHIEEELDWKARISLKDGLSEMFGV</sequence>
<dbReference type="Pfam" id="PF01370">
    <property type="entry name" value="Epimerase"/>
    <property type="match status" value="1"/>
</dbReference>
<evidence type="ECO:0000313" key="2">
    <source>
        <dbReference type="EMBL" id="KAA6232260.1"/>
    </source>
</evidence>
<dbReference type="EMBL" id="VMRG01000001">
    <property type="protein sequence ID" value="KAA6232260.1"/>
    <property type="molecule type" value="Genomic_DNA"/>
</dbReference>
<evidence type="ECO:0000259" key="1">
    <source>
        <dbReference type="Pfam" id="PF01370"/>
    </source>
</evidence>
<comment type="caution">
    <text evidence="2">The sequence shown here is derived from an EMBL/GenBank/DDBJ whole genome shotgun (WGS) entry which is preliminary data.</text>
</comment>
<accession>A0A5M8IB86</accession>
<dbReference type="InterPro" id="IPR036291">
    <property type="entry name" value="NAD(P)-bd_dom_sf"/>
</dbReference>
<dbReference type="SUPFAM" id="SSF51735">
    <property type="entry name" value="NAD(P)-binding Rossmann-fold domains"/>
    <property type="match status" value="1"/>
</dbReference>
<dbReference type="InterPro" id="IPR001509">
    <property type="entry name" value="Epimerase_deHydtase"/>
</dbReference>
<dbReference type="Proteomes" id="UP000327458">
    <property type="component" value="Unassembled WGS sequence"/>
</dbReference>
<organism evidence="2 3">
    <name type="scientific">Chlorobium phaeovibrioides</name>
    <dbReference type="NCBI Taxonomy" id="1094"/>
    <lineage>
        <taxon>Bacteria</taxon>
        <taxon>Pseudomonadati</taxon>
        <taxon>Chlorobiota</taxon>
        <taxon>Chlorobiia</taxon>
        <taxon>Chlorobiales</taxon>
        <taxon>Chlorobiaceae</taxon>
        <taxon>Chlorobium/Pelodictyon group</taxon>
        <taxon>Chlorobium</taxon>
    </lineage>
</organism>